<feature type="region of interest" description="Disordered" evidence="1">
    <location>
        <begin position="158"/>
        <end position="227"/>
    </location>
</feature>
<evidence type="ECO:0000313" key="2">
    <source>
        <dbReference type="EMBL" id="SIQ98632.1"/>
    </source>
</evidence>
<feature type="compositionally biased region" description="Basic and acidic residues" evidence="1">
    <location>
        <begin position="158"/>
        <end position="168"/>
    </location>
</feature>
<dbReference type="EMBL" id="FTMN01000013">
    <property type="protein sequence ID" value="SIQ98632.1"/>
    <property type="molecule type" value="Genomic_DNA"/>
</dbReference>
<sequence>MALPKMYITAPTNPNRLEKAVWSQYAKTPRHHKSLGMLRLLQGGQVLEELGLLDVVIGIVSNDEINGDKELIAALLRGALGKTSKTASASQLETESPGTAQPNGQKAAEQCNAEAHASEPALLPPETAADQARDLVESEEGAMETALDGLDQCASEGAYKHHQEEPQEQKQSNSELKPEEPPAFSETHEVTDQNEPVSSSGGDTSASGSGSQRRRRNRSSSVMGMMG</sequence>
<keyword evidence="3" id="KW-1185">Reference proteome</keyword>
<dbReference type="Proteomes" id="UP000186895">
    <property type="component" value="Unassembled WGS sequence"/>
</dbReference>
<name>A0A1N6X8F0_9GAMM</name>
<organism evidence="2 3">
    <name type="scientific">Marinobacterium stanieri</name>
    <dbReference type="NCBI Taxonomy" id="49186"/>
    <lineage>
        <taxon>Bacteria</taxon>
        <taxon>Pseudomonadati</taxon>
        <taxon>Pseudomonadota</taxon>
        <taxon>Gammaproteobacteria</taxon>
        <taxon>Oceanospirillales</taxon>
        <taxon>Oceanospirillaceae</taxon>
        <taxon>Marinobacterium</taxon>
    </lineage>
</organism>
<feature type="compositionally biased region" description="Low complexity" evidence="1">
    <location>
        <begin position="198"/>
        <end position="211"/>
    </location>
</feature>
<reference evidence="2 3" key="1">
    <citation type="submission" date="2017-01" db="EMBL/GenBank/DDBJ databases">
        <authorList>
            <person name="Mah S.A."/>
            <person name="Swanson W.J."/>
            <person name="Moy G.W."/>
            <person name="Vacquier V.D."/>
        </authorList>
    </citation>
    <scope>NUCLEOTIDE SEQUENCE [LARGE SCALE GENOMIC DNA]</scope>
    <source>
        <strain evidence="2 3">DSM 7027</strain>
    </source>
</reference>
<evidence type="ECO:0000256" key="1">
    <source>
        <dbReference type="SAM" id="MobiDB-lite"/>
    </source>
</evidence>
<dbReference type="AlphaFoldDB" id="A0A1N6X8F0"/>
<feature type="compositionally biased region" description="Basic and acidic residues" evidence="1">
    <location>
        <begin position="176"/>
        <end position="191"/>
    </location>
</feature>
<evidence type="ECO:0000313" key="3">
    <source>
        <dbReference type="Proteomes" id="UP000186895"/>
    </source>
</evidence>
<dbReference type="STRING" id="49186.SAMN05421647_11316"/>
<feature type="compositionally biased region" description="Polar residues" evidence="1">
    <location>
        <begin position="87"/>
        <end position="104"/>
    </location>
</feature>
<protein>
    <submittedName>
        <fullName evidence="2">Uncharacterized protein</fullName>
    </submittedName>
</protein>
<proteinExistence type="predicted"/>
<accession>A0A1N6X8F0</accession>
<gene>
    <name evidence="2" type="ORF">SAMN05421647_11316</name>
</gene>
<feature type="region of interest" description="Disordered" evidence="1">
    <location>
        <begin position="87"/>
        <end position="125"/>
    </location>
</feature>